<dbReference type="EMBL" id="JASBWU010000002">
    <property type="protein sequence ID" value="KAJ9124353.1"/>
    <property type="molecule type" value="Genomic_DNA"/>
</dbReference>
<evidence type="ECO:0000313" key="2">
    <source>
        <dbReference type="Proteomes" id="UP001243375"/>
    </source>
</evidence>
<proteinExistence type="predicted"/>
<gene>
    <name evidence="1" type="ORF">QFC22_001153</name>
</gene>
<reference evidence="1" key="1">
    <citation type="submission" date="2023-04" db="EMBL/GenBank/DDBJ databases">
        <title>Draft Genome sequencing of Naganishia species isolated from polar environments using Oxford Nanopore Technology.</title>
        <authorList>
            <person name="Leo P."/>
            <person name="Venkateswaran K."/>
        </authorList>
    </citation>
    <scope>NUCLEOTIDE SEQUENCE</scope>
    <source>
        <strain evidence="1">MNA-CCFEE 5425</strain>
    </source>
</reference>
<comment type="caution">
    <text evidence="1">The sequence shown here is derived from an EMBL/GenBank/DDBJ whole genome shotgun (WGS) entry which is preliminary data.</text>
</comment>
<name>A0ACC2XL55_9TREE</name>
<sequence>MEQKIFDVLHHLSALHERIEVLHERDVDYDTRLHNSYFDIAKACSERELLKNQIQRDATRQAGKEKRYEELVVRLRKERDALKDLCKHLQAEKAREQVKGDEVAQMWVQEAREGKMALRPVRDDDQQRANGTKRKRDADDAGGKEVPGTYTPQEYHIHSPDPPCYIALSQIDPGRIRTVQPGDRPLARKEMSTDRPKRDLSESGVLNAFKRLLPPQDAENDRPVTREPSSNAGSEQAQIDLEELGTLNGDWEIWNARVESMLSVADALCHVDFEPTEEEDREEEEVELHNSTVSTLHSHR</sequence>
<protein>
    <submittedName>
        <fullName evidence="1">Uncharacterized protein</fullName>
    </submittedName>
</protein>
<dbReference type="Proteomes" id="UP001243375">
    <property type="component" value="Unassembled WGS sequence"/>
</dbReference>
<organism evidence="1 2">
    <name type="scientific">Naganishia vaughanmartiniae</name>
    <dbReference type="NCBI Taxonomy" id="1424756"/>
    <lineage>
        <taxon>Eukaryota</taxon>
        <taxon>Fungi</taxon>
        <taxon>Dikarya</taxon>
        <taxon>Basidiomycota</taxon>
        <taxon>Agaricomycotina</taxon>
        <taxon>Tremellomycetes</taxon>
        <taxon>Filobasidiales</taxon>
        <taxon>Filobasidiaceae</taxon>
        <taxon>Naganishia</taxon>
    </lineage>
</organism>
<keyword evidence="2" id="KW-1185">Reference proteome</keyword>
<evidence type="ECO:0000313" key="1">
    <source>
        <dbReference type="EMBL" id="KAJ9124353.1"/>
    </source>
</evidence>
<accession>A0ACC2XL55</accession>